<dbReference type="KEGG" id="csem:103396350"/>
<feature type="chain" id="PRO_5018084055" evidence="17">
    <location>
        <begin position="30"/>
        <end position="1272"/>
    </location>
</feature>
<dbReference type="GO" id="GO:0048570">
    <property type="term" value="P:notochord morphogenesis"/>
    <property type="evidence" value="ECO:0007669"/>
    <property type="project" value="Ensembl"/>
</dbReference>
<keyword evidence="9" id="KW-0443">Lipid metabolism</keyword>
<dbReference type="GO" id="GO:0032475">
    <property type="term" value="P:otolith formation"/>
    <property type="evidence" value="ECO:0007669"/>
    <property type="project" value="Ensembl"/>
</dbReference>
<dbReference type="GO" id="GO:0001666">
    <property type="term" value="P:response to hypoxia"/>
    <property type="evidence" value="ECO:0007669"/>
    <property type="project" value="Ensembl"/>
</dbReference>
<name>A0A3P8VUE3_CYNSE</name>
<evidence type="ECO:0000256" key="8">
    <source>
        <dbReference type="ARBA" id="ARBA00023055"/>
    </source>
</evidence>
<sequence length="1272" mass="141740">MGPLKRIKSFSALLFVLLLLDGYFQWVAAQHCVWYGECGESTSVPGKKYNCNDTGPPRPLEPEGYDVLAEICPGYNYGNRSLCCDVNQLKTLYGSLQVPLQYLSRCPACFFNLMSLFCELTCSPHQSRFMNATQIVDSSVTEVQYYIGESFSNAMYNACKDVQAPSTNAKVLSLLCGKEAKDCNATNWIQYMFNIDNKQTPFPIIPIFSDVPVHGYDPMNNKTYACSDELEDGSAPCSCQDCSDVCGPRPVPPPPIPPWTIFGIDAMTVIMWISYMAFLLLFFGAVLAAWCYRKRTFMSEYGPILDSNNSVSLNGESPELVNASCCETLGERFENALQIAFSSWGSFCVRFPFVVILGTVILVTAFSGGLLYMRITTDPVELWSSPSSQARQEKDYFDSHFGPFFRTAQLIITTPLNITDIFSPYPVGDDIPFKAILTKDILHQVLDLQLGVEDIVATYEGQNVTLKDICLAPLAPYNNNCTILSVLNYFQNSHTVLDHMNGDEFYVYADYHSHFLYCVSAPASLNDTTNLHDPCLGTFGGPIFPWLALGGYDETNYNNATALVITFPINNYLNDTVRMGKALAWEKEFIKFMKNYQNPNLTIAFSAERSIEDELDRESNSDISTIVISYAIMFLYISLALGHIQSFRRLLVDSKISLGIAGILIVLSSVSSSLGIFSYAGIPLTLIVIEVIPFLVLAVGVDNIFIIVQTYQRDERMAHEELHQQIGRILGDVAPSMFLSSFSETVAFFLGALSNMPAVRTFSLFAGLAVFIDFLLQISCFVSLLGLDARRQEANRLDIMCCVKLPEGQETKTDSILFRFFKKVYAPFILKEWVRPIIVAVFVGMLSFSVAVVNKVEIGLDQKLSMPDDSYVLNYFRNLSEYLHTGAPVYFVVEEGLNYSSPEGQNVVCGGVGCNNNSVVQQIYFASLISNYSTIANTPSSWLDDYFDWVKPQSSCCRYYNDSGAFCNASVVNNTCVRCRPMTDAGKHRPEGEDFMKFLPMFLSDNPNIKCGKGGHAAYATAVDLYPDNTGVGGSYFMSYHTILKESPDFIHAMKMARKLSENITQSVNHKVFAYSVFYVFYEQYLTIAYDTALNLSISLSSIFVVTAILLGFELWSAALVSITIAMILVNMFGVMWLWDISLNAVSLVNLVMSCGISVEFCSHIVRAFSISVKKNRVERAEEALAHMGSSVFSGITLTKFGGILILALSKSQIFQVFYFRMYLAIVLLGAAHGLIFLPVLLSYIGPSLNKAKVFAANQRYAGTERERLLNY</sequence>
<dbReference type="FunFam" id="1.20.1640.10:FF:000008">
    <property type="entry name" value="NPC intracellular cholesterol transporter 1"/>
    <property type="match status" value="1"/>
</dbReference>
<reference evidence="19" key="3">
    <citation type="submission" date="2025-09" db="UniProtKB">
        <authorList>
            <consortium name="Ensembl"/>
        </authorList>
    </citation>
    <scope>IDENTIFICATION</scope>
</reference>
<evidence type="ECO:0000256" key="1">
    <source>
        <dbReference type="ARBA" id="ARBA00004127"/>
    </source>
</evidence>
<reference evidence="19" key="2">
    <citation type="submission" date="2025-08" db="UniProtKB">
        <authorList>
            <consortium name="Ensembl"/>
        </authorList>
    </citation>
    <scope>IDENTIFICATION</scope>
</reference>
<feature type="transmembrane region" description="Helical" evidence="16">
    <location>
        <begin position="1145"/>
        <end position="1163"/>
    </location>
</feature>
<feature type="transmembrane region" description="Helical" evidence="16">
    <location>
        <begin position="762"/>
        <end position="787"/>
    </location>
</feature>
<keyword evidence="12" id="KW-1207">Sterol metabolism</keyword>
<evidence type="ECO:0000256" key="7">
    <source>
        <dbReference type="ARBA" id="ARBA00022989"/>
    </source>
</evidence>
<dbReference type="InterPro" id="IPR004765">
    <property type="entry name" value="NPC1-like"/>
</dbReference>
<dbReference type="AlphaFoldDB" id="A0A3P8VUE3"/>
<reference evidence="19 20" key="1">
    <citation type="journal article" date="2014" name="Nat. Genet.">
        <title>Whole-genome sequence of a flatfish provides insights into ZW sex chromosome evolution and adaptation to a benthic lifestyle.</title>
        <authorList>
            <person name="Chen S."/>
            <person name="Zhang G."/>
            <person name="Shao C."/>
            <person name="Huang Q."/>
            <person name="Liu G."/>
            <person name="Zhang P."/>
            <person name="Song W."/>
            <person name="An N."/>
            <person name="Chalopin D."/>
            <person name="Volff J.N."/>
            <person name="Hong Y."/>
            <person name="Li Q."/>
            <person name="Sha Z."/>
            <person name="Zhou H."/>
            <person name="Xie M."/>
            <person name="Yu Q."/>
            <person name="Liu Y."/>
            <person name="Xiang H."/>
            <person name="Wang N."/>
            <person name="Wu K."/>
            <person name="Yang C."/>
            <person name="Zhou Q."/>
            <person name="Liao X."/>
            <person name="Yang L."/>
            <person name="Hu Q."/>
            <person name="Zhang J."/>
            <person name="Meng L."/>
            <person name="Jin L."/>
            <person name="Tian Y."/>
            <person name="Lian J."/>
            <person name="Yang J."/>
            <person name="Miao G."/>
            <person name="Liu S."/>
            <person name="Liang Z."/>
            <person name="Yan F."/>
            <person name="Li Y."/>
            <person name="Sun B."/>
            <person name="Zhang H."/>
            <person name="Zhang J."/>
            <person name="Zhu Y."/>
            <person name="Du M."/>
            <person name="Zhao Y."/>
            <person name="Schartl M."/>
            <person name="Tang Q."/>
            <person name="Wang J."/>
        </authorList>
    </citation>
    <scope>NUCLEOTIDE SEQUENCE</scope>
</reference>
<dbReference type="NCBIfam" id="TIGR00917">
    <property type="entry name" value="2A060601"/>
    <property type="match status" value="1"/>
</dbReference>
<evidence type="ECO:0000256" key="16">
    <source>
        <dbReference type="SAM" id="Phobius"/>
    </source>
</evidence>
<dbReference type="GO" id="GO:0005319">
    <property type="term" value="F:lipid transporter activity"/>
    <property type="evidence" value="ECO:0007669"/>
    <property type="project" value="InterPro"/>
</dbReference>
<feature type="transmembrane region" description="Helical" evidence="16">
    <location>
        <begin position="1222"/>
        <end position="1245"/>
    </location>
</feature>
<dbReference type="GO" id="GO:0055113">
    <property type="term" value="P:epiboly involved in gastrulation with mouth forming second"/>
    <property type="evidence" value="ECO:0007669"/>
    <property type="project" value="Ensembl"/>
</dbReference>
<keyword evidence="7 16" id="KW-1133">Transmembrane helix</keyword>
<dbReference type="GeneTree" id="ENSGT00940000156182"/>
<evidence type="ECO:0000256" key="12">
    <source>
        <dbReference type="ARBA" id="ARBA00023166"/>
    </source>
</evidence>
<dbReference type="Pfam" id="PF12349">
    <property type="entry name" value="Sterol-sensing"/>
    <property type="match status" value="1"/>
</dbReference>
<accession>A0A3P8VUE3</accession>
<feature type="transmembrane region" description="Helical" evidence="16">
    <location>
        <begin position="351"/>
        <end position="373"/>
    </location>
</feature>
<dbReference type="Gene3D" id="1.20.1640.10">
    <property type="entry name" value="Multidrug efflux transporter AcrB transmembrane domain"/>
    <property type="match status" value="2"/>
</dbReference>
<dbReference type="GO" id="GO:0042632">
    <property type="term" value="P:cholesterol homeostasis"/>
    <property type="evidence" value="ECO:0007669"/>
    <property type="project" value="Ensembl"/>
</dbReference>
<dbReference type="GeneID" id="103396350"/>
<evidence type="ECO:0000256" key="6">
    <source>
        <dbReference type="ARBA" id="ARBA00022729"/>
    </source>
</evidence>
<evidence type="ECO:0000256" key="13">
    <source>
        <dbReference type="ARBA" id="ARBA00023180"/>
    </source>
</evidence>
<dbReference type="InterPro" id="IPR000731">
    <property type="entry name" value="SSD"/>
</dbReference>
<dbReference type="GO" id="GO:0005886">
    <property type="term" value="C:plasma membrane"/>
    <property type="evidence" value="ECO:0007669"/>
    <property type="project" value="TreeGrafter"/>
</dbReference>
<evidence type="ECO:0000256" key="4">
    <source>
        <dbReference type="ARBA" id="ARBA00022548"/>
    </source>
</evidence>
<keyword evidence="6 17" id="KW-0732">Signal</keyword>
<dbReference type="GO" id="GO:0008203">
    <property type="term" value="P:cholesterol metabolic process"/>
    <property type="evidence" value="ECO:0007669"/>
    <property type="project" value="UniProtKB-KW"/>
</dbReference>
<evidence type="ECO:0000313" key="19">
    <source>
        <dbReference type="Ensembl" id="ENSCSEP00000017934.1"/>
    </source>
</evidence>
<feature type="transmembrane region" description="Helical" evidence="16">
    <location>
        <begin position="686"/>
        <end position="708"/>
    </location>
</feature>
<keyword evidence="5 16" id="KW-0812">Transmembrane</keyword>
<dbReference type="FunFam" id="1.20.1640.10:FF:000010">
    <property type="entry name" value="NPC intracellular cholesterol transporter 1"/>
    <property type="match status" value="1"/>
</dbReference>
<evidence type="ECO:0000256" key="2">
    <source>
        <dbReference type="ARBA" id="ARBA00005585"/>
    </source>
</evidence>
<dbReference type="PANTHER" id="PTHR45727">
    <property type="entry name" value="NPC INTRACELLULAR CHOLESTEROL TRANSPORTER 1"/>
    <property type="match status" value="1"/>
</dbReference>
<dbReference type="InterPro" id="IPR053958">
    <property type="entry name" value="HMGCR/SNAP/NPC1-like_SSD"/>
</dbReference>
<evidence type="ECO:0000256" key="15">
    <source>
        <dbReference type="ARBA" id="ARBA00034049"/>
    </source>
</evidence>
<feature type="transmembrane region" description="Helical" evidence="16">
    <location>
        <begin position="1093"/>
        <end position="1113"/>
    </location>
</feature>
<evidence type="ECO:0000259" key="18">
    <source>
        <dbReference type="PROSITE" id="PS50156"/>
    </source>
</evidence>
<dbReference type="Proteomes" id="UP000265120">
    <property type="component" value="Chromosome 20"/>
</dbReference>
<dbReference type="GO" id="GO:0043009">
    <property type="term" value="P:chordate embryonic development"/>
    <property type="evidence" value="ECO:0007669"/>
    <property type="project" value="Ensembl"/>
</dbReference>
<dbReference type="OrthoDB" id="6510177at2759"/>
<dbReference type="SUPFAM" id="SSF82866">
    <property type="entry name" value="Multidrug efflux transporter AcrB transmembrane domain"/>
    <property type="match status" value="2"/>
</dbReference>
<dbReference type="GO" id="GO:0012505">
    <property type="term" value="C:endomembrane system"/>
    <property type="evidence" value="ECO:0007669"/>
    <property type="project" value="UniProtKB-SubCell"/>
</dbReference>
<dbReference type="GO" id="GO:0090156">
    <property type="term" value="P:intracellular sphingolipid homeostasis"/>
    <property type="evidence" value="ECO:0007669"/>
    <property type="project" value="Ensembl"/>
</dbReference>
<comment type="subcellular location">
    <subcellularLocation>
        <location evidence="1">Endomembrane system</location>
        <topology evidence="1">Multi-pass membrane protein</topology>
    </subcellularLocation>
</comment>
<feature type="transmembrane region" description="Helical" evidence="16">
    <location>
        <begin position="656"/>
        <end position="680"/>
    </location>
</feature>
<feature type="transmembrane region" description="Helical" evidence="16">
    <location>
        <begin position="1120"/>
        <end position="1139"/>
    </location>
</feature>
<keyword evidence="11" id="KW-1015">Disulfide bond</keyword>
<dbReference type="Pfam" id="PF16414">
    <property type="entry name" value="NPC1_N"/>
    <property type="match status" value="1"/>
</dbReference>
<dbReference type="GO" id="GO:0032383">
    <property type="term" value="P:regulation of intracellular cholesterol transport"/>
    <property type="evidence" value="ECO:0007669"/>
    <property type="project" value="Ensembl"/>
</dbReference>
<dbReference type="GO" id="GO:0035855">
    <property type="term" value="P:megakaryocyte development"/>
    <property type="evidence" value="ECO:0007669"/>
    <property type="project" value="Ensembl"/>
</dbReference>
<dbReference type="GO" id="GO:0008015">
    <property type="term" value="P:blood circulation"/>
    <property type="evidence" value="ECO:0007669"/>
    <property type="project" value="Ensembl"/>
</dbReference>
<dbReference type="RefSeq" id="XP_008332624.1">
    <property type="nucleotide sequence ID" value="XM_008334402.3"/>
</dbReference>
<dbReference type="GO" id="GO:0030299">
    <property type="term" value="P:intestinal cholesterol absorption"/>
    <property type="evidence" value="ECO:0007669"/>
    <property type="project" value="TreeGrafter"/>
</dbReference>
<feature type="domain" description="SSD" evidence="18">
    <location>
        <begin position="622"/>
        <end position="787"/>
    </location>
</feature>
<evidence type="ECO:0000256" key="5">
    <source>
        <dbReference type="ARBA" id="ARBA00022692"/>
    </source>
</evidence>
<dbReference type="OMA" id="WWFDVES"/>
<keyword evidence="8" id="KW-0445">Lipid transport</keyword>
<feature type="transmembrane region" description="Helical" evidence="16">
    <location>
        <begin position="269"/>
        <end position="292"/>
    </location>
</feature>
<evidence type="ECO:0000256" key="14">
    <source>
        <dbReference type="ARBA" id="ARBA00023221"/>
    </source>
</evidence>
<evidence type="ECO:0000256" key="10">
    <source>
        <dbReference type="ARBA" id="ARBA00023136"/>
    </source>
</evidence>
<proteinExistence type="inferred from homology"/>
<keyword evidence="3" id="KW-0813">Transport</keyword>
<dbReference type="GO" id="GO:0015485">
    <property type="term" value="F:cholesterol binding"/>
    <property type="evidence" value="ECO:0007669"/>
    <property type="project" value="TreeGrafter"/>
</dbReference>
<dbReference type="PROSITE" id="PS50156">
    <property type="entry name" value="SSD"/>
    <property type="match status" value="1"/>
</dbReference>
<evidence type="ECO:0000256" key="3">
    <source>
        <dbReference type="ARBA" id="ARBA00022448"/>
    </source>
</evidence>
<feature type="signal peptide" evidence="17">
    <location>
        <begin position="1"/>
        <end position="29"/>
    </location>
</feature>
<dbReference type="InterPro" id="IPR053956">
    <property type="entry name" value="NPC1_MLD"/>
</dbReference>
<dbReference type="Ensembl" id="ENSCSET00000018154.1">
    <property type="protein sequence ID" value="ENSCSEP00000017934.1"/>
    <property type="gene ID" value="ENSCSEG00000011483.1"/>
</dbReference>
<evidence type="ECO:0000256" key="9">
    <source>
        <dbReference type="ARBA" id="ARBA00023098"/>
    </source>
</evidence>
<evidence type="ECO:0000313" key="20">
    <source>
        <dbReference type="Proteomes" id="UP000265120"/>
    </source>
</evidence>
<dbReference type="GO" id="GO:0010878">
    <property type="term" value="P:cholesterol storage"/>
    <property type="evidence" value="ECO:0007669"/>
    <property type="project" value="Ensembl"/>
</dbReference>
<keyword evidence="4" id="KW-0153">Cholesterol metabolism</keyword>
<evidence type="ECO:0000256" key="11">
    <source>
        <dbReference type="ARBA" id="ARBA00023157"/>
    </source>
</evidence>
<dbReference type="PANTHER" id="PTHR45727:SF2">
    <property type="entry name" value="NPC INTRACELLULAR CHOLESTEROL TRANSPORTER 1"/>
    <property type="match status" value="1"/>
</dbReference>
<feature type="transmembrane region" description="Helical" evidence="16">
    <location>
        <begin position="1184"/>
        <end position="1210"/>
    </location>
</feature>
<keyword evidence="14" id="KW-0753">Steroid metabolism</keyword>
<comment type="similarity">
    <text evidence="2">Belongs to the patched family.</text>
</comment>
<dbReference type="STRING" id="244447.ENSCSEP00000017934"/>
<dbReference type="GO" id="GO:0007417">
    <property type="term" value="P:central nervous system development"/>
    <property type="evidence" value="ECO:0007669"/>
    <property type="project" value="Ensembl"/>
</dbReference>
<dbReference type="Pfam" id="PF22314">
    <property type="entry name" value="NPC1_MLD"/>
    <property type="match status" value="1"/>
</dbReference>
<organism evidence="19 20">
    <name type="scientific">Cynoglossus semilaevis</name>
    <name type="common">Tongue sole</name>
    <dbReference type="NCBI Taxonomy" id="244447"/>
    <lineage>
        <taxon>Eukaryota</taxon>
        <taxon>Metazoa</taxon>
        <taxon>Chordata</taxon>
        <taxon>Craniata</taxon>
        <taxon>Vertebrata</taxon>
        <taxon>Euteleostomi</taxon>
        <taxon>Actinopterygii</taxon>
        <taxon>Neopterygii</taxon>
        <taxon>Teleostei</taxon>
        <taxon>Neoteleostei</taxon>
        <taxon>Acanthomorphata</taxon>
        <taxon>Carangaria</taxon>
        <taxon>Pleuronectiformes</taxon>
        <taxon>Pleuronectoidei</taxon>
        <taxon>Cynoglossidae</taxon>
        <taxon>Cynoglossinae</taxon>
        <taxon>Cynoglossus</taxon>
    </lineage>
</organism>
<dbReference type="InParanoid" id="A0A3P8VUE3"/>
<evidence type="ECO:0000256" key="17">
    <source>
        <dbReference type="SAM" id="SignalP"/>
    </source>
</evidence>
<keyword evidence="10 16" id="KW-0472">Membrane</keyword>
<comment type="catalytic activity">
    <reaction evidence="15">
        <text>cholesterol(in) = cholesterol(out)</text>
        <dbReference type="Rhea" id="RHEA:39747"/>
        <dbReference type="ChEBI" id="CHEBI:16113"/>
    </reaction>
</comment>
<keyword evidence="13" id="KW-0325">Glycoprotein</keyword>
<dbReference type="GO" id="GO:0090634">
    <property type="term" value="P:microglial cell mediated cytotoxicity"/>
    <property type="evidence" value="ECO:0007669"/>
    <property type="project" value="Ensembl"/>
</dbReference>
<dbReference type="GO" id="GO:0030301">
    <property type="term" value="P:cholesterol transport"/>
    <property type="evidence" value="ECO:0007669"/>
    <property type="project" value="Ensembl"/>
</dbReference>
<keyword evidence="20" id="KW-1185">Reference proteome</keyword>
<feature type="transmembrane region" description="Helical" evidence="16">
    <location>
        <begin position="623"/>
        <end position="644"/>
    </location>
</feature>
<feature type="transmembrane region" description="Helical" evidence="16">
    <location>
        <begin position="833"/>
        <end position="853"/>
    </location>
</feature>
<protein>
    <submittedName>
        <fullName evidence="19">Niemann-Pick disease, type C1</fullName>
    </submittedName>
</protein>
<dbReference type="GO" id="GO:0071599">
    <property type="term" value="P:otic vesicle development"/>
    <property type="evidence" value="ECO:0007669"/>
    <property type="project" value="Ensembl"/>
</dbReference>
<dbReference type="CTD" id="4864"/>
<dbReference type="FunCoup" id="A0A3P8VUE3">
    <property type="interactions" value="1325"/>
</dbReference>
<dbReference type="InterPro" id="IPR032190">
    <property type="entry name" value="NPC1_N"/>
</dbReference>